<dbReference type="CDD" id="cd16917">
    <property type="entry name" value="HATPase_UhpB-NarQ-NarX-like"/>
    <property type="match status" value="1"/>
</dbReference>
<dbReference type="AlphaFoldDB" id="A0A0P6YAA3"/>
<evidence type="ECO:0000313" key="6">
    <source>
        <dbReference type="EMBL" id="KPL86940.1"/>
    </source>
</evidence>
<dbReference type="Gene3D" id="3.30.565.10">
    <property type="entry name" value="Histidine kinase-like ATPase, C-terminal domain"/>
    <property type="match status" value="1"/>
</dbReference>
<keyword evidence="3" id="KW-0902">Two-component regulatory system</keyword>
<dbReference type="PROSITE" id="PS50109">
    <property type="entry name" value="HIS_KIN"/>
    <property type="match status" value="1"/>
</dbReference>
<evidence type="ECO:0000256" key="3">
    <source>
        <dbReference type="ARBA" id="ARBA00023012"/>
    </source>
</evidence>
<feature type="transmembrane region" description="Helical" evidence="4">
    <location>
        <begin position="14"/>
        <end position="35"/>
    </location>
</feature>
<feature type="transmembrane region" description="Helical" evidence="4">
    <location>
        <begin position="114"/>
        <end position="134"/>
    </location>
</feature>
<evidence type="ECO:0000259" key="5">
    <source>
        <dbReference type="PROSITE" id="PS50109"/>
    </source>
</evidence>
<feature type="domain" description="Histidine kinase" evidence="5">
    <location>
        <begin position="309"/>
        <end position="457"/>
    </location>
</feature>
<dbReference type="InterPro" id="IPR011712">
    <property type="entry name" value="Sig_transdc_His_kin_sub3_dim/P"/>
</dbReference>
<feature type="transmembrane region" description="Helical" evidence="4">
    <location>
        <begin position="210"/>
        <end position="233"/>
    </location>
</feature>
<accession>A0A0P6YAA3</accession>
<keyword evidence="4" id="KW-0812">Transmembrane</keyword>
<dbReference type="Pfam" id="PF07730">
    <property type="entry name" value="HisKA_3"/>
    <property type="match status" value="1"/>
</dbReference>
<dbReference type="Proteomes" id="UP000050502">
    <property type="component" value="Unassembled WGS sequence"/>
</dbReference>
<dbReference type="InterPro" id="IPR036890">
    <property type="entry name" value="HATPase_C_sf"/>
</dbReference>
<evidence type="ECO:0000256" key="2">
    <source>
        <dbReference type="ARBA" id="ARBA00022777"/>
    </source>
</evidence>
<dbReference type="EMBL" id="LGKN01000007">
    <property type="protein sequence ID" value="KPL86940.1"/>
    <property type="molecule type" value="Genomic_DNA"/>
</dbReference>
<feature type="transmembrane region" description="Helical" evidence="4">
    <location>
        <begin position="183"/>
        <end position="204"/>
    </location>
</feature>
<gene>
    <name evidence="6" type="ORF">SE16_12760</name>
</gene>
<keyword evidence="1" id="KW-0808">Transferase</keyword>
<dbReference type="InterPro" id="IPR003594">
    <property type="entry name" value="HATPase_dom"/>
</dbReference>
<dbReference type="GO" id="GO:0016020">
    <property type="term" value="C:membrane"/>
    <property type="evidence" value="ECO:0007669"/>
    <property type="project" value="InterPro"/>
</dbReference>
<dbReference type="InterPro" id="IPR005467">
    <property type="entry name" value="His_kinase_dom"/>
</dbReference>
<reference evidence="6 7" key="1">
    <citation type="submission" date="2015-07" db="EMBL/GenBank/DDBJ databases">
        <title>Whole genome sequence of Ardenticatena maritima DSM 23922.</title>
        <authorList>
            <person name="Hemp J."/>
            <person name="Ward L.M."/>
            <person name="Pace L.A."/>
            <person name="Fischer W.W."/>
        </authorList>
    </citation>
    <scope>NUCLEOTIDE SEQUENCE [LARGE SCALE GENOMIC DNA]</scope>
    <source>
        <strain evidence="6 7">110S</strain>
    </source>
</reference>
<protein>
    <recommendedName>
        <fullName evidence="5">Histidine kinase domain-containing protein</fullName>
    </recommendedName>
</protein>
<organism evidence="6 7">
    <name type="scientific">Ardenticatena maritima</name>
    <dbReference type="NCBI Taxonomy" id="872965"/>
    <lineage>
        <taxon>Bacteria</taxon>
        <taxon>Bacillati</taxon>
        <taxon>Chloroflexota</taxon>
        <taxon>Ardenticatenia</taxon>
        <taxon>Ardenticatenales</taxon>
        <taxon>Ardenticatenaceae</taxon>
        <taxon>Ardenticatena</taxon>
    </lineage>
</organism>
<dbReference type="InterPro" id="IPR050482">
    <property type="entry name" value="Sensor_HK_TwoCompSys"/>
</dbReference>
<evidence type="ECO:0000256" key="1">
    <source>
        <dbReference type="ARBA" id="ARBA00022679"/>
    </source>
</evidence>
<dbReference type="GO" id="GO:0046983">
    <property type="term" value="F:protein dimerization activity"/>
    <property type="evidence" value="ECO:0007669"/>
    <property type="project" value="InterPro"/>
</dbReference>
<comment type="caution">
    <text evidence="6">The sequence shown here is derived from an EMBL/GenBank/DDBJ whole genome shotgun (WGS) entry which is preliminary data.</text>
</comment>
<keyword evidence="4" id="KW-1133">Transmembrane helix</keyword>
<keyword evidence="4" id="KW-0472">Membrane</keyword>
<dbReference type="RefSeq" id="WP_060687688.1">
    <property type="nucleotide sequence ID" value="NZ_LGKN01000007.1"/>
</dbReference>
<feature type="transmembrane region" description="Helical" evidence="4">
    <location>
        <begin position="47"/>
        <end position="69"/>
    </location>
</feature>
<dbReference type="PANTHER" id="PTHR24421">
    <property type="entry name" value="NITRATE/NITRITE SENSOR PROTEIN NARX-RELATED"/>
    <property type="match status" value="1"/>
</dbReference>
<proteinExistence type="predicted"/>
<feature type="transmembrane region" description="Helical" evidence="4">
    <location>
        <begin position="81"/>
        <end position="102"/>
    </location>
</feature>
<name>A0A0P6YAA3_9CHLR</name>
<sequence>MLDAVRQFFAVNGLLVQALNAQGHFILGLAVLLQWRRESQLELARSVPLLAAFGLTISLAIWADIFIPLQQVYLSREAIEALRLGHALLYIVAYAFLLHFALRLNWVHPVSEHLPWLLAVLGSMLAIGAQLRGMPAGEVLLWVQRLGRPSIVFPASLLAAWGLRREAEQIQRMGLPSFIVDWLRIAGFSFGFYAIVSGLFIPRSADGRSWFYYATGIPIDVFQAAVGMVLAYAMTRALTIFRHELQRLVVVMGRERALAADRQRIGRELHDGTIQSIYGAGLVLENAYHLVRSDPETAERLIQHVMKALNETIADIRRYIFDLAETEGSLEELLGEVVEEFRASSGLEIDFRIEGNVPHFSPEASKHVQQMVREALSNIVKHAHATQASVVVRGDADAVRLLIADNGRGLPEGGAYRRGGRGVPNLLARAGMLGGRAVIRNRPEGGAIVEITIPNMFQEA</sequence>
<dbReference type="Pfam" id="PF02518">
    <property type="entry name" value="HATPase_c"/>
    <property type="match status" value="1"/>
</dbReference>
<evidence type="ECO:0000313" key="7">
    <source>
        <dbReference type="Proteomes" id="UP000050502"/>
    </source>
</evidence>
<dbReference type="Gene3D" id="1.20.5.1930">
    <property type="match status" value="1"/>
</dbReference>
<dbReference type="GO" id="GO:0000155">
    <property type="term" value="F:phosphorelay sensor kinase activity"/>
    <property type="evidence" value="ECO:0007669"/>
    <property type="project" value="InterPro"/>
</dbReference>
<evidence type="ECO:0000256" key="4">
    <source>
        <dbReference type="SAM" id="Phobius"/>
    </source>
</evidence>
<keyword evidence="2" id="KW-0418">Kinase</keyword>
<dbReference type="SMART" id="SM00387">
    <property type="entry name" value="HATPase_c"/>
    <property type="match status" value="1"/>
</dbReference>
<dbReference type="SUPFAM" id="SSF55874">
    <property type="entry name" value="ATPase domain of HSP90 chaperone/DNA topoisomerase II/histidine kinase"/>
    <property type="match status" value="1"/>
</dbReference>